<dbReference type="Pfam" id="PF04106">
    <property type="entry name" value="ATG5_UblB"/>
    <property type="match status" value="1"/>
</dbReference>
<evidence type="ECO:0000256" key="6">
    <source>
        <dbReference type="ARBA" id="ARBA00022499"/>
    </source>
</evidence>
<dbReference type="GO" id="GO:0019776">
    <property type="term" value="F:Atg8-family ligase activity"/>
    <property type="evidence" value="ECO:0007669"/>
    <property type="project" value="TreeGrafter"/>
</dbReference>
<dbReference type="GO" id="GO:0006995">
    <property type="term" value="P:cellular response to nitrogen starvation"/>
    <property type="evidence" value="ECO:0007669"/>
    <property type="project" value="TreeGrafter"/>
</dbReference>
<dbReference type="EMBL" id="CAJNOK010011331">
    <property type="protein sequence ID" value="CAF1137846.1"/>
    <property type="molecule type" value="Genomic_DNA"/>
</dbReference>
<organism evidence="14 16">
    <name type="scientific">Didymodactylos carnosus</name>
    <dbReference type="NCBI Taxonomy" id="1234261"/>
    <lineage>
        <taxon>Eukaryota</taxon>
        <taxon>Metazoa</taxon>
        <taxon>Spiralia</taxon>
        <taxon>Gnathifera</taxon>
        <taxon>Rotifera</taxon>
        <taxon>Eurotatoria</taxon>
        <taxon>Bdelloidea</taxon>
        <taxon>Philodinida</taxon>
        <taxon>Philodinidae</taxon>
        <taxon>Didymodactylos</taxon>
    </lineage>
</organism>
<dbReference type="GO" id="GO:0005776">
    <property type="term" value="C:autophagosome"/>
    <property type="evidence" value="ECO:0007669"/>
    <property type="project" value="TreeGrafter"/>
</dbReference>
<evidence type="ECO:0000259" key="11">
    <source>
        <dbReference type="Pfam" id="PF04106"/>
    </source>
</evidence>
<sequence length="309" mass="36773">MSDDKEITRELWLARLPICFILSEEDMTKVNRSELPEPLYLMLSRNLYFPCIIDKIYRYFSAYYKIDNSNSNLLNNTLPTSNINLNNIWLEYESIPLKWHHPIGVLYDLHTNDSTLISLTNSSLPWQIIVHFTKFPETELIRFPDKESIEAHYMSSLKEADSLKHKGKIIGDMQKRDHKQLWNSLIQDKYEQFWNINTKLMSYIDNLSYFRYIPFRLYRLDKPIIQKLFSPFDPNTNRMLTLGDLVQFALTNEALSDINNELNLRNTRIEQFRIIIHGTQPSSQTPVQWLSEHFSYPDNFLHICLIDKR</sequence>
<gene>
    <name evidence="14" type="ORF">OVA965_LOCUS20975</name>
    <name evidence="15" type="ORF">TMI583_LOCUS21509</name>
</gene>
<evidence type="ECO:0000313" key="16">
    <source>
        <dbReference type="Proteomes" id="UP000677228"/>
    </source>
</evidence>
<evidence type="ECO:0000259" key="13">
    <source>
        <dbReference type="Pfam" id="PF20638"/>
    </source>
</evidence>
<comment type="similarity">
    <text evidence="3 10">Belongs to the ATG5 family.</text>
</comment>
<dbReference type="InterPro" id="IPR048940">
    <property type="entry name" value="ATG5_HBR"/>
</dbReference>
<dbReference type="PANTHER" id="PTHR13040:SF2">
    <property type="entry name" value="AUTOPHAGY PROTEIN 5"/>
    <property type="match status" value="1"/>
</dbReference>
<accession>A0A8S2E5G2</accession>
<dbReference type="Pfam" id="PF20638">
    <property type="entry name" value="ATG5_UblA"/>
    <property type="match status" value="1"/>
</dbReference>
<comment type="function">
    <text evidence="10">Involved in autophagic vesicle formation.</text>
</comment>
<evidence type="ECO:0000256" key="9">
    <source>
        <dbReference type="ARBA" id="ARBA00023136"/>
    </source>
</evidence>
<dbReference type="Proteomes" id="UP000682733">
    <property type="component" value="Unassembled WGS sequence"/>
</dbReference>
<evidence type="ECO:0000256" key="10">
    <source>
        <dbReference type="RuleBase" id="RU361202"/>
    </source>
</evidence>
<keyword evidence="5" id="KW-0963">Cytoplasm</keyword>
<dbReference type="Gene3D" id="1.10.246.190">
    <property type="entry name" value="Autophagy protein Apg5, helix rich domain"/>
    <property type="match status" value="1"/>
</dbReference>
<keyword evidence="8 10" id="KW-0072">Autophagy</keyword>
<dbReference type="Gene3D" id="3.10.20.620">
    <property type="match status" value="1"/>
</dbReference>
<dbReference type="InterPro" id="IPR007239">
    <property type="entry name" value="Atg5"/>
</dbReference>
<protein>
    <recommendedName>
        <fullName evidence="4 10">Autophagy protein 5</fullName>
    </recommendedName>
</protein>
<feature type="domain" description="Autophagy protein ATG5 UblB" evidence="11">
    <location>
        <begin position="212"/>
        <end position="305"/>
    </location>
</feature>
<evidence type="ECO:0000256" key="3">
    <source>
        <dbReference type="ARBA" id="ARBA00006910"/>
    </source>
</evidence>
<dbReference type="GO" id="GO:0034727">
    <property type="term" value="P:piecemeal microautophagy of the nucleus"/>
    <property type="evidence" value="ECO:0007669"/>
    <property type="project" value="TreeGrafter"/>
</dbReference>
<evidence type="ECO:0000256" key="8">
    <source>
        <dbReference type="ARBA" id="ARBA00023006"/>
    </source>
</evidence>
<dbReference type="Gene3D" id="3.10.20.90">
    <property type="entry name" value="Phosphatidylinositol 3-kinase Catalytic Subunit, Chain A, domain 1"/>
    <property type="match status" value="1"/>
</dbReference>
<dbReference type="Pfam" id="PF20637">
    <property type="entry name" value="ATG5_HBR"/>
    <property type="match status" value="1"/>
</dbReference>
<dbReference type="AlphaFoldDB" id="A0A8S2E5G2"/>
<dbReference type="GO" id="GO:0007033">
    <property type="term" value="P:vacuole organization"/>
    <property type="evidence" value="ECO:0007669"/>
    <property type="project" value="UniProtKB-ARBA"/>
</dbReference>
<dbReference type="FunFam" id="1.10.246.190:FF:000001">
    <property type="entry name" value="Autophagy related 5"/>
    <property type="match status" value="1"/>
</dbReference>
<comment type="subcellular location">
    <subcellularLocation>
        <location evidence="1">Cytoplasm</location>
    </subcellularLocation>
    <subcellularLocation>
        <location evidence="2 10">Preautophagosomal structure membrane</location>
        <topology evidence="2 10">Peripheral membrane protein</topology>
    </subcellularLocation>
</comment>
<dbReference type="InterPro" id="IPR042526">
    <property type="entry name" value="Atg5_HR"/>
</dbReference>
<keyword evidence="7 10" id="KW-0832">Ubl conjugation</keyword>
<dbReference type="InterPro" id="IPR018247">
    <property type="entry name" value="EF_Hand_1_Ca_BS"/>
</dbReference>
<keyword evidence="6 10" id="KW-1017">Isopeptide bond</keyword>
<evidence type="ECO:0000313" key="14">
    <source>
        <dbReference type="EMBL" id="CAF1137846.1"/>
    </source>
</evidence>
<dbReference type="GO" id="GO:0044233">
    <property type="term" value="C:mitochondria-associated endoplasmic reticulum membrane contact site"/>
    <property type="evidence" value="ECO:0007669"/>
    <property type="project" value="TreeGrafter"/>
</dbReference>
<feature type="domain" description="Autophagy protein ATG5 UblA" evidence="13">
    <location>
        <begin position="11"/>
        <end position="132"/>
    </location>
</feature>
<evidence type="ECO:0000256" key="5">
    <source>
        <dbReference type="ARBA" id="ARBA00022490"/>
    </source>
</evidence>
<dbReference type="GO" id="GO:0061908">
    <property type="term" value="C:phagophore"/>
    <property type="evidence" value="ECO:0007669"/>
    <property type="project" value="TreeGrafter"/>
</dbReference>
<dbReference type="PANTHER" id="PTHR13040">
    <property type="entry name" value="AUTOPHAGY PROTEIN 5"/>
    <property type="match status" value="1"/>
</dbReference>
<evidence type="ECO:0000313" key="15">
    <source>
        <dbReference type="EMBL" id="CAF3928618.1"/>
    </source>
</evidence>
<dbReference type="InterPro" id="IPR042527">
    <property type="entry name" value="Atg5_UblA_dom_sf"/>
</dbReference>
<evidence type="ECO:0000256" key="7">
    <source>
        <dbReference type="ARBA" id="ARBA00022843"/>
    </source>
</evidence>
<dbReference type="GO" id="GO:0034045">
    <property type="term" value="C:phagophore assembly site membrane"/>
    <property type="evidence" value="ECO:0007669"/>
    <property type="project" value="UniProtKB-SubCell"/>
</dbReference>
<dbReference type="GO" id="GO:0000422">
    <property type="term" value="P:autophagy of mitochondrion"/>
    <property type="evidence" value="ECO:0007669"/>
    <property type="project" value="TreeGrafter"/>
</dbReference>
<name>A0A8S2E5G2_9BILA</name>
<dbReference type="FunFam" id="3.10.20.90:FF:000100">
    <property type="entry name" value="Autophagy related 5"/>
    <property type="match status" value="1"/>
</dbReference>
<dbReference type="EMBL" id="CAJOBA010024905">
    <property type="protein sequence ID" value="CAF3928618.1"/>
    <property type="molecule type" value="Genomic_DNA"/>
</dbReference>
<dbReference type="Proteomes" id="UP000677228">
    <property type="component" value="Unassembled WGS sequence"/>
</dbReference>
<comment type="subunit">
    <text evidence="10">Conjugated with ATG12.</text>
</comment>
<dbReference type="GO" id="GO:0034274">
    <property type="term" value="C:Atg12-Atg5-Atg16 complex"/>
    <property type="evidence" value="ECO:0007669"/>
    <property type="project" value="TreeGrafter"/>
</dbReference>
<reference evidence="14" key="1">
    <citation type="submission" date="2021-02" db="EMBL/GenBank/DDBJ databases">
        <authorList>
            <person name="Nowell W R."/>
        </authorList>
    </citation>
    <scope>NUCLEOTIDE SEQUENCE</scope>
</reference>
<feature type="domain" description="Autophagy protein ATG5 alpha-helical bundle region" evidence="12">
    <location>
        <begin position="147"/>
        <end position="202"/>
    </location>
</feature>
<evidence type="ECO:0000256" key="1">
    <source>
        <dbReference type="ARBA" id="ARBA00004496"/>
    </source>
</evidence>
<evidence type="ECO:0000259" key="12">
    <source>
        <dbReference type="Pfam" id="PF20637"/>
    </source>
</evidence>
<evidence type="ECO:0000256" key="4">
    <source>
        <dbReference type="ARBA" id="ARBA00015616"/>
    </source>
</evidence>
<comment type="caution">
    <text evidence="14">The sequence shown here is derived from an EMBL/GenBank/DDBJ whole genome shotgun (WGS) entry which is preliminary data.</text>
</comment>
<keyword evidence="9 10" id="KW-0472">Membrane</keyword>
<proteinExistence type="inferred from homology"/>
<dbReference type="InterPro" id="IPR048939">
    <property type="entry name" value="ATG5_UblA"/>
</dbReference>
<evidence type="ECO:0000256" key="2">
    <source>
        <dbReference type="ARBA" id="ARBA00004623"/>
    </source>
</evidence>
<dbReference type="PROSITE" id="PS00018">
    <property type="entry name" value="EF_HAND_1"/>
    <property type="match status" value="1"/>
</dbReference>
<dbReference type="InterPro" id="IPR048318">
    <property type="entry name" value="ATG5_UblB"/>
</dbReference>